<feature type="binding site" evidence="4">
    <location>
        <position position="110"/>
    </location>
    <ligand>
        <name>(6R)-10-formyltetrahydrofolate</name>
        <dbReference type="ChEBI" id="CHEBI:195366"/>
    </ligand>
</feature>
<feature type="binding site" evidence="4">
    <location>
        <begin position="93"/>
        <end position="96"/>
    </location>
    <ligand>
        <name>(6R)-10-formyltetrahydrofolate</name>
        <dbReference type="ChEBI" id="CHEBI:195366"/>
    </ligand>
</feature>
<dbReference type="GO" id="GO:0005829">
    <property type="term" value="C:cytosol"/>
    <property type="evidence" value="ECO:0007669"/>
    <property type="project" value="TreeGrafter"/>
</dbReference>
<dbReference type="PANTHER" id="PTHR43369:SF2">
    <property type="entry name" value="PHOSPHORIBOSYLGLYCINAMIDE FORMYLTRANSFERASE"/>
    <property type="match status" value="1"/>
</dbReference>
<dbReference type="InterPro" id="IPR004607">
    <property type="entry name" value="GART"/>
</dbReference>
<evidence type="ECO:0000256" key="3">
    <source>
        <dbReference type="ARBA" id="ARBA00022755"/>
    </source>
</evidence>
<dbReference type="HAMAP" id="MF_01930">
    <property type="entry name" value="PurN"/>
    <property type="match status" value="1"/>
</dbReference>
<sequence length="196" mass="21458">MVNKVRLAVFASGQGTNLDALQTAIIQRDLPAQIVRVIVDQRQAGALAIAAKWNLPARLVDYRQYSSKRAAEAAILDQLAHDQVQGILLAGYMRILSPTMVHAYAGKIINLHPALLPAFPGRQSILDAYQAGVSQTGVTVHFVDDGVDTGQIIAQQTVIRHPDDQLSDLENRIHQVEHQLYPQVLAALLEKGVFTK</sequence>
<dbReference type="Proteomes" id="UP000245433">
    <property type="component" value="Unassembled WGS sequence"/>
</dbReference>
<evidence type="ECO:0000256" key="2">
    <source>
        <dbReference type="ARBA" id="ARBA00022679"/>
    </source>
</evidence>
<feature type="binding site" evidence="4">
    <location>
        <begin position="15"/>
        <end position="17"/>
    </location>
    <ligand>
        <name>N(1)-(5-phospho-beta-D-ribosyl)glycinamide</name>
        <dbReference type="ChEBI" id="CHEBI:143788"/>
    </ligand>
</feature>
<dbReference type="Gene3D" id="3.40.50.170">
    <property type="entry name" value="Formyl transferase, N-terminal domain"/>
    <property type="match status" value="1"/>
</dbReference>
<dbReference type="CDD" id="cd08645">
    <property type="entry name" value="FMT_core_GART"/>
    <property type="match status" value="1"/>
</dbReference>
<dbReference type="GO" id="GO:0006189">
    <property type="term" value="P:'de novo' IMP biosynthetic process"/>
    <property type="evidence" value="ECO:0007669"/>
    <property type="project" value="UniProtKB-UniRule"/>
</dbReference>
<protein>
    <recommendedName>
        <fullName evidence="4">Phosphoribosylglycinamide formyltransferase</fullName>
        <ecNumber evidence="4">2.1.2.2</ecNumber>
    </recommendedName>
    <alternativeName>
        <fullName evidence="4">5'-phosphoribosylglycinamide transformylase</fullName>
    </alternativeName>
    <alternativeName>
        <fullName evidence="4">GAR transformylase</fullName>
        <shortName evidence="4">GART</shortName>
    </alternativeName>
</protein>
<comment type="function">
    <text evidence="4">Catalyzes the transfer of a formyl group from 10-formyltetrahydrofolate to 5-phospho-ribosyl-glycinamide (GAR), producing 5-phospho-ribosyl-N-formylglycinamide (FGAR) and tetrahydrofolate.</text>
</comment>
<comment type="pathway">
    <text evidence="1 4">Purine metabolism; IMP biosynthesis via de novo pathway; N(2)-formyl-N(1)-(5-phospho-D-ribosyl)glycinamide from N(1)-(5-phospho-D-ribosyl)glycinamide (10-formyl THF route): step 1/1.</text>
</comment>
<dbReference type="Pfam" id="PF00551">
    <property type="entry name" value="Formyl_trans_N"/>
    <property type="match status" value="1"/>
</dbReference>
<comment type="similarity">
    <text evidence="4">Belongs to the GART family.</text>
</comment>
<dbReference type="AlphaFoldDB" id="A0A2U1DF57"/>
<dbReference type="NCBIfam" id="TIGR00639">
    <property type="entry name" value="PurN"/>
    <property type="match status" value="1"/>
</dbReference>
<evidence type="ECO:0000259" key="5">
    <source>
        <dbReference type="Pfam" id="PF00551"/>
    </source>
</evidence>
<accession>A0A2U1DF57</accession>
<feature type="active site" description="Proton donor" evidence="4">
    <location>
        <position position="112"/>
    </location>
</feature>
<gene>
    <name evidence="4" type="primary">purN</name>
    <name evidence="6" type="ORF">C7384_101222</name>
</gene>
<evidence type="ECO:0000313" key="6">
    <source>
        <dbReference type="EMBL" id="PVY86307.1"/>
    </source>
</evidence>
<dbReference type="RefSeq" id="WP_089937579.1">
    <property type="nucleotide sequence ID" value="NZ_CAKOEX010000001.1"/>
</dbReference>
<dbReference type="EMBL" id="QEKT01000001">
    <property type="protein sequence ID" value="PVY86307.1"/>
    <property type="molecule type" value="Genomic_DNA"/>
</dbReference>
<name>A0A2U1DF57_9LACO</name>
<keyword evidence="2 4" id="KW-0808">Transferase</keyword>
<dbReference type="UniPathway" id="UPA00074">
    <property type="reaction ID" value="UER00126"/>
</dbReference>
<dbReference type="GO" id="GO:0004644">
    <property type="term" value="F:phosphoribosylglycinamide formyltransferase activity"/>
    <property type="evidence" value="ECO:0007669"/>
    <property type="project" value="UniProtKB-UniRule"/>
</dbReference>
<keyword evidence="7" id="KW-1185">Reference proteome</keyword>
<dbReference type="InterPro" id="IPR036477">
    <property type="entry name" value="Formyl_transf_N_sf"/>
</dbReference>
<dbReference type="SUPFAM" id="SSF53328">
    <property type="entry name" value="Formyltransferase"/>
    <property type="match status" value="1"/>
</dbReference>
<evidence type="ECO:0000256" key="1">
    <source>
        <dbReference type="ARBA" id="ARBA00005054"/>
    </source>
</evidence>
<feature type="site" description="Raises pKa of active site His" evidence="4">
    <location>
        <position position="148"/>
    </location>
</feature>
<dbReference type="OrthoDB" id="9806170at2"/>
<comment type="catalytic activity">
    <reaction evidence="4">
        <text>N(1)-(5-phospho-beta-D-ribosyl)glycinamide + (6R)-10-formyltetrahydrofolate = N(2)-formyl-N(1)-(5-phospho-beta-D-ribosyl)glycinamide + (6S)-5,6,7,8-tetrahydrofolate + H(+)</text>
        <dbReference type="Rhea" id="RHEA:15053"/>
        <dbReference type="ChEBI" id="CHEBI:15378"/>
        <dbReference type="ChEBI" id="CHEBI:57453"/>
        <dbReference type="ChEBI" id="CHEBI:143788"/>
        <dbReference type="ChEBI" id="CHEBI:147286"/>
        <dbReference type="ChEBI" id="CHEBI:195366"/>
        <dbReference type="EC" id="2.1.2.2"/>
    </reaction>
</comment>
<organism evidence="6 7">
    <name type="scientific">Convivina intestini</name>
    <dbReference type="NCBI Taxonomy" id="1505726"/>
    <lineage>
        <taxon>Bacteria</taxon>
        <taxon>Bacillati</taxon>
        <taxon>Bacillota</taxon>
        <taxon>Bacilli</taxon>
        <taxon>Lactobacillales</taxon>
        <taxon>Lactobacillaceae</taxon>
        <taxon>Convivina</taxon>
    </lineage>
</organism>
<feature type="binding site" evidence="4">
    <location>
        <position position="69"/>
    </location>
    <ligand>
        <name>(6R)-10-formyltetrahydrofolate</name>
        <dbReference type="ChEBI" id="CHEBI:195366"/>
    </ligand>
</feature>
<evidence type="ECO:0000256" key="4">
    <source>
        <dbReference type="HAMAP-Rule" id="MF_01930"/>
    </source>
</evidence>
<evidence type="ECO:0000313" key="7">
    <source>
        <dbReference type="Proteomes" id="UP000245433"/>
    </source>
</evidence>
<dbReference type="PANTHER" id="PTHR43369">
    <property type="entry name" value="PHOSPHORIBOSYLGLYCINAMIDE FORMYLTRANSFERASE"/>
    <property type="match status" value="1"/>
</dbReference>
<dbReference type="InterPro" id="IPR002376">
    <property type="entry name" value="Formyl_transf_N"/>
</dbReference>
<feature type="domain" description="Formyl transferase N-terminal" evidence="5">
    <location>
        <begin position="6"/>
        <end position="185"/>
    </location>
</feature>
<keyword evidence="3 4" id="KW-0658">Purine biosynthesis</keyword>
<proteinExistence type="inferred from homology"/>
<comment type="caution">
    <text evidence="6">The sequence shown here is derived from an EMBL/GenBank/DDBJ whole genome shotgun (WGS) entry which is preliminary data.</text>
</comment>
<reference evidence="6 7" key="1">
    <citation type="submission" date="2018-04" db="EMBL/GenBank/DDBJ databases">
        <title>Genomic Encyclopedia of Type Strains, Phase IV (KMG-IV): sequencing the most valuable type-strain genomes for metagenomic binning, comparative biology and taxonomic classification.</title>
        <authorList>
            <person name="Goeker M."/>
        </authorList>
    </citation>
    <scope>NUCLEOTIDE SEQUENCE [LARGE SCALE GENOMIC DNA]</scope>
    <source>
        <strain evidence="6 7">DSM 28795</strain>
    </source>
</reference>
<dbReference type="EC" id="2.1.2.2" evidence="4"/>